<dbReference type="AlphaFoldDB" id="A0A2M7LIR7"/>
<dbReference type="EMBL" id="PFJG01000042">
    <property type="protein sequence ID" value="PIX67986.1"/>
    <property type="molecule type" value="Genomic_DNA"/>
</dbReference>
<dbReference type="InterPro" id="IPR027417">
    <property type="entry name" value="P-loop_NTPase"/>
</dbReference>
<dbReference type="Gene3D" id="3.40.50.300">
    <property type="entry name" value="P-loop containing nucleotide triphosphate hydrolases"/>
    <property type="match status" value="1"/>
</dbReference>
<dbReference type="Proteomes" id="UP000229531">
    <property type="component" value="Unassembled WGS sequence"/>
</dbReference>
<dbReference type="InterPro" id="IPR041682">
    <property type="entry name" value="AAA_14"/>
</dbReference>
<reference evidence="4" key="1">
    <citation type="submission" date="2017-09" db="EMBL/GenBank/DDBJ databases">
        <title>Depth-based differentiation of microbial function through sediment-hosted aquifers and enrichment of novel symbionts in the deep terrestrial subsurface.</title>
        <authorList>
            <person name="Probst A.J."/>
            <person name="Ladd B."/>
            <person name="Jarett J.K."/>
            <person name="Geller-Mcgrath D.E."/>
            <person name="Sieber C.M.K."/>
            <person name="Emerson J.B."/>
            <person name="Anantharaman K."/>
            <person name="Thomas B.C."/>
            <person name="Malmstrom R."/>
            <person name="Stieglmeier M."/>
            <person name="Klingl A."/>
            <person name="Woyke T."/>
            <person name="Ryan C.M."/>
            <person name="Banfield J.F."/>
        </authorList>
    </citation>
    <scope>NUCLEOTIDE SEQUENCE [LARGE SCALE GENOMIC DNA]</scope>
</reference>
<name>A0A2M7LIR7_9BACT</name>
<protein>
    <recommendedName>
        <fullName evidence="5">AAA family ATPase</fullName>
    </recommendedName>
</protein>
<evidence type="ECO:0000313" key="3">
    <source>
        <dbReference type="EMBL" id="PIX67986.1"/>
    </source>
</evidence>
<dbReference type="InterPro" id="IPR025420">
    <property type="entry name" value="DUF4143"/>
</dbReference>
<evidence type="ECO:0000313" key="4">
    <source>
        <dbReference type="Proteomes" id="UP000229531"/>
    </source>
</evidence>
<sequence>MFKRKLLKHLLDWKSSPVRKPLILRGARQVGKTSLVRDFATQNYAHYLEINLENKKQLSLFDSSQTAQELLDRSSAYFNQSILPDETLLFIDEVQESANIMSLLRFFAEEIPALHLIVAGSLLEAKLQKDFSFPVGRVDYLYLYPLTFFEYLVATGQDILLAQLTTHTTLNHPSHELATELFKKYLSLGGMPAIVQASLEPDSVRTVPIILNRLHTSYLDDIHKYASSSNSKYFEKIIEYAPQIAGALYLYNNFGYSSFHTREISEAMHLLEKIMLLHEIQSLNSTSLPLSPKPKRAKKMIWLDFGLVSYANNFTPLTPTPRSYSGQFMEQVVGQTILSLSPSRPLPLYYWAKDHKDGSAEVDFCFQSNQKVIAVEVKSGDSQKMKSLFSLSSIDSSVILVRISWDPLGIEHHHYHNQSYQILSIPFYLMDRILELVDVTT</sequence>
<dbReference type="SUPFAM" id="SSF52540">
    <property type="entry name" value="P-loop containing nucleoside triphosphate hydrolases"/>
    <property type="match status" value="1"/>
</dbReference>
<dbReference type="PANTHER" id="PTHR33295:SF7">
    <property type="entry name" value="ATPASE"/>
    <property type="match status" value="1"/>
</dbReference>
<feature type="domain" description="DUF4143" evidence="2">
    <location>
        <begin position="220"/>
        <end position="380"/>
    </location>
</feature>
<organism evidence="3 4">
    <name type="scientific">Candidatus Shapirobacteria bacterium CG_4_10_14_3_um_filter_35_13</name>
    <dbReference type="NCBI Taxonomy" id="1974873"/>
    <lineage>
        <taxon>Bacteria</taxon>
        <taxon>Candidatus Shapironibacteriota</taxon>
    </lineage>
</organism>
<dbReference type="PANTHER" id="PTHR33295">
    <property type="entry name" value="ATPASE"/>
    <property type="match status" value="1"/>
</dbReference>
<feature type="domain" description="AAA" evidence="1">
    <location>
        <begin position="19"/>
        <end position="152"/>
    </location>
</feature>
<dbReference type="Pfam" id="PF13635">
    <property type="entry name" value="DUF4143"/>
    <property type="match status" value="1"/>
</dbReference>
<accession>A0A2M7LIR7</accession>
<evidence type="ECO:0008006" key="5">
    <source>
        <dbReference type="Google" id="ProtNLM"/>
    </source>
</evidence>
<gene>
    <name evidence="3" type="ORF">COZ41_02090</name>
</gene>
<evidence type="ECO:0000259" key="2">
    <source>
        <dbReference type="Pfam" id="PF13635"/>
    </source>
</evidence>
<comment type="caution">
    <text evidence="3">The sequence shown here is derived from an EMBL/GenBank/DDBJ whole genome shotgun (WGS) entry which is preliminary data.</text>
</comment>
<dbReference type="Pfam" id="PF13173">
    <property type="entry name" value="AAA_14"/>
    <property type="match status" value="1"/>
</dbReference>
<proteinExistence type="predicted"/>
<evidence type="ECO:0000259" key="1">
    <source>
        <dbReference type="Pfam" id="PF13173"/>
    </source>
</evidence>